<dbReference type="AlphaFoldDB" id="A0A814JC55"/>
<keyword evidence="1" id="KW-1133">Transmembrane helix</keyword>
<feature type="transmembrane region" description="Helical" evidence="1">
    <location>
        <begin position="66"/>
        <end position="87"/>
    </location>
</feature>
<keyword evidence="1" id="KW-0812">Transmembrane</keyword>
<keyword evidence="1" id="KW-0472">Membrane</keyword>
<dbReference type="Proteomes" id="UP000663854">
    <property type="component" value="Unassembled WGS sequence"/>
</dbReference>
<dbReference type="EMBL" id="CAJNOH010000423">
    <property type="protein sequence ID" value="CAF1035548.1"/>
    <property type="molecule type" value="Genomic_DNA"/>
</dbReference>
<keyword evidence="6" id="KW-1185">Reference proteome</keyword>
<evidence type="ECO:0000313" key="5">
    <source>
        <dbReference type="Proteomes" id="UP000663854"/>
    </source>
</evidence>
<gene>
    <name evidence="3" type="ORF">JXQ802_LOCUS34808</name>
    <name evidence="4" type="ORF">JXQ802_LOCUS35121</name>
    <name evidence="2" type="ORF">PYM288_LOCUS16371</name>
</gene>
<evidence type="ECO:0000313" key="6">
    <source>
        <dbReference type="Proteomes" id="UP000663870"/>
    </source>
</evidence>
<evidence type="ECO:0000313" key="2">
    <source>
        <dbReference type="EMBL" id="CAF1035548.1"/>
    </source>
</evidence>
<feature type="transmembrane region" description="Helical" evidence="1">
    <location>
        <begin position="99"/>
        <end position="121"/>
    </location>
</feature>
<comment type="caution">
    <text evidence="2">The sequence shown here is derived from an EMBL/GenBank/DDBJ whole genome shotgun (WGS) entry which is preliminary data.</text>
</comment>
<dbReference type="Proteomes" id="UP000663870">
    <property type="component" value="Unassembled WGS sequence"/>
</dbReference>
<protein>
    <submittedName>
        <fullName evidence="2">Uncharacterized protein</fullName>
    </submittedName>
</protein>
<feature type="transmembrane region" description="Helical" evidence="1">
    <location>
        <begin position="12"/>
        <end position="37"/>
    </location>
</feature>
<evidence type="ECO:0000313" key="4">
    <source>
        <dbReference type="EMBL" id="CAF1408272.1"/>
    </source>
</evidence>
<feature type="transmembrane region" description="Helical" evidence="1">
    <location>
        <begin position="133"/>
        <end position="153"/>
    </location>
</feature>
<dbReference type="EMBL" id="CAJNOL010001712">
    <property type="protein sequence ID" value="CAF1408272.1"/>
    <property type="molecule type" value="Genomic_DNA"/>
</dbReference>
<name>A0A814JC55_9BILA</name>
<dbReference type="EMBL" id="CAJNOL010001680">
    <property type="protein sequence ID" value="CAF1402840.1"/>
    <property type="molecule type" value="Genomic_DNA"/>
</dbReference>
<accession>A0A814JC55</accession>
<reference evidence="2" key="1">
    <citation type="submission" date="2021-02" db="EMBL/GenBank/DDBJ databases">
        <authorList>
            <person name="Nowell W R."/>
        </authorList>
    </citation>
    <scope>NUCLEOTIDE SEQUENCE</scope>
</reference>
<organism evidence="2 5">
    <name type="scientific">Rotaria sordida</name>
    <dbReference type="NCBI Taxonomy" id="392033"/>
    <lineage>
        <taxon>Eukaryota</taxon>
        <taxon>Metazoa</taxon>
        <taxon>Spiralia</taxon>
        <taxon>Gnathifera</taxon>
        <taxon>Rotifera</taxon>
        <taxon>Eurotatoria</taxon>
        <taxon>Bdelloidea</taxon>
        <taxon>Philodinida</taxon>
        <taxon>Philodinidae</taxon>
        <taxon>Rotaria</taxon>
    </lineage>
</organism>
<evidence type="ECO:0000256" key="1">
    <source>
        <dbReference type="SAM" id="Phobius"/>
    </source>
</evidence>
<evidence type="ECO:0000313" key="3">
    <source>
        <dbReference type="EMBL" id="CAF1402840.1"/>
    </source>
</evidence>
<proteinExistence type="predicted"/>
<sequence length="175" mass="19610">MPLTRPNITIILAYIVIGLTLSAIIFVVLSISTTHWIHTIRMRAGFWKLCHLQPLTCFHSIVRSPAALSLTGLFLIVIGLISTFIFDIIDYRVPPSVRFISLLSIFSLGLGTFFFVMSYVAFSRITAHFCYSYYLMIVGQLLSMGAVIVASYLEGRRNALASTSVIMSRLVVRRP</sequence>